<dbReference type="Gene3D" id="3.90.228.10">
    <property type="match status" value="1"/>
</dbReference>
<keyword evidence="8" id="KW-1185">Reference proteome</keyword>
<dbReference type="SUPFAM" id="SSF56399">
    <property type="entry name" value="ADP-ribosylation"/>
    <property type="match status" value="1"/>
</dbReference>
<keyword evidence="2" id="KW-0217">Developmental protein</keyword>
<feature type="domain" description="RST" evidence="6">
    <location>
        <begin position="237"/>
        <end position="308"/>
    </location>
</feature>
<evidence type="ECO:0000259" key="5">
    <source>
        <dbReference type="PROSITE" id="PS51059"/>
    </source>
</evidence>
<dbReference type="PANTHER" id="PTHR32263:SF14">
    <property type="entry name" value="INACTIVE POLY [ADP-RIBOSE] POLYMERASE SRO2-RELATED"/>
    <property type="match status" value="1"/>
</dbReference>
<evidence type="ECO:0000313" key="8">
    <source>
        <dbReference type="Proteomes" id="UP000826271"/>
    </source>
</evidence>
<evidence type="ECO:0000256" key="1">
    <source>
        <dbReference type="ARBA" id="ARBA00004123"/>
    </source>
</evidence>
<evidence type="ECO:0000256" key="4">
    <source>
        <dbReference type="ARBA" id="ARBA00023242"/>
    </source>
</evidence>
<reference evidence="7" key="1">
    <citation type="submission" date="2019-10" db="EMBL/GenBank/DDBJ databases">
        <authorList>
            <person name="Zhang R."/>
            <person name="Pan Y."/>
            <person name="Wang J."/>
            <person name="Ma R."/>
            <person name="Yu S."/>
        </authorList>
    </citation>
    <scope>NUCLEOTIDE SEQUENCE</scope>
    <source>
        <strain evidence="7">LA-IB0</strain>
        <tissue evidence="7">Leaf</tissue>
    </source>
</reference>
<evidence type="ECO:0000256" key="3">
    <source>
        <dbReference type="ARBA" id="ARBA00023016"/>
    </source>
</evidence>
<dbReference type="Pfam" id="PF12174">
    <property type="entry name" value="RST"/>
    <property type="match status" value="1"/>
</dbReference>
<feature type="domain" description="PARP catalytic" evidence="5">
    <location>
        <begin position="27"/>
        <end position="246"/>
    </location>
</feature>
<comment type="subcellular location">
    <subcellularLocation>
        <location evidence="1">Nucleus</location>
    </subcellularLocation>
</comment>
<comment type="caution">
    <text evidence="7">The sequence shown here is derived from an EMBL/GenBank/DDBJ whole genome shotgun (WGS) entry which is preliminary data.</text>
</comment>
<evidence type="ECO:0008006" key="9">
    <source>
        <dbReference type="Google" id="ProtNLM"/>
    </source>
</evidence>
<evidence type="ECO:0000259" key="6">
    <source>
        <dbReference type="PROSITE" id="PS51879"/>
    </source>
</evidence>
<proteinExistence type="predicted"/>
<dbReference type="GO" id="GO:0005634">
    <property type="term" value="C:nucleus"/>
    <property type="evidence" value="ECO:0007669"/>
    <property type="project" value="UniProtKB-SubCell"/>
</dbReference>
<dbReference type="PROSITE" id="PS51879">
    <property type="entry name" value="RST"/>
    <property type="match status" value="1"/>
</dbReference>
<dbReference type="EMBL" id="WHWC01000017">
    <property type="protein sequence ID" value="KAG8366117.1"/>
    <property type="molecule type" value="Genomic_DNA"/>
</dbReference>
<organism evidence="7 8">
    <name type="scientific">Buddleja alternifolia</name>
    <dbReference type="NCBI Taxonomy" id="168488"/>
    <lineage>
        <taxon>Eukaryota</taxon>
        <taxon>Viridiplantae</taxon>
        <taxon>Streptophyta</taxon>
        <taxon>Embryophyta</taxon>
        <taxon>Tracheophyta</taxon>
        <taxon>Spermatophyta</taxon>
        <taxon>Magnoliopsida</taxon>
        <taxon>eudicotyledons</taxon>
        <taxon>Gunneridae</taxon>
        <taxon>Pentapetalae</taxon>
        <taxon>asterids</taxon>
        <taxon>lamiids</taxon>
        <taxon>Lamiales</taxon>
        <taxon>Scrophulariaceae</taxon>
        <taxon>Buddlejeae</taxon>
        <taxon>Buddleja</taxon>
    </lineage>
</organism>
<dbReference type="PROSITE" id="PS51059">
    <property type="entry name" value="PARP_CATALYTIC"/>
    <property type="match status" value="1"/>
</dbReference>
<keyword evidence="3" id="KW-0346">Stress response</keyword>
<dbReference type="InterPro" id="IPR022003">
    <property type="entry name" value="RST"/>
</dbReference>
<evidence type="ECO:0000256" key="2">
    <source>
        <dbReference type="ARBA" id="ARBA00022473"/>
    </source>
</evidence>
<dbReference type="Proteomes" id="UP000826271">
    <property type="component" value="Unassembled WGS sequence"/>
</dbReference>
<evidence type="ECO:0000313" key="7">
    <source>
        <dbReference type="EMBL" id="KAG8366117.1"/>
    </source>
</evidence>
<dbReference type="InterPro" id="IPR044964">
    <property type="entry name" value="RCD1/SRO1-5"/>
</dbReference>
<dbReference type="GO" id="GO:0003950">
    <property type="term" value="F:NAD+ poly-ADP-ribosyltransferase activity"/>
    <property type="evidence" value="ECO:0007669"/>
    <property type="project" value="InterPro"/>
</dbReference>
<dbReference type="InterPro" id="IPR012317">
    <property type="entry name" value="Poly(ADP-ribose)pol_cat_dom"/>
</dbReference>
<gene>
    <name evidence="7" type="ORF">BUALT_Bualt17G0042500</name>
</gene>
<name>A0AAV6WCD6_9LAMI</name>
<accession>A0AAV6WCD6</accession>
<dbReference type="PANTHER" id="PTHR32263">
    <property type="entry name" value="INACTIVE POLY [ADP-RIBOSE] POLYMERASE SRO4-RELATED"/>
    <property type="match status" value="1"/>
</dbReference>
<sequence length="415" mass="46273">MEHNGVEDQVSMTIRDYDTTAYDSDCESPESVFRRFDGMVRLEENRGDSSEYCVIQRSFMAGMGVLGRGINVISVHKNSYSSFAGQAKLEMFRIFSQAVAERRGGDANIKYAWYGGARDEVCGIVEYGFGRVRECESHGVGVHLSPANVPIDSALKAEEDENGVRHMLLCRVILGKTEIISADSKQFHPSATDFDSGIDNPLDPRKYIIWTPYMNSHIFPNYIISFTGCMGNRNSTMRPNYPRMKLPVLLNVLSRFLEPSKMSSVQKYYNDFRDNKIQRSQLIIGLRSLVGDKILVSVMKFREALGASRLVALLVTGPADSAGRKALGTSRMVERDSVPAVARGTRCPHWCKVLGASQLVVTGHASCVDRADRAGRFDHSDCEGVRDGPLMMMRYVGSVRRMLTPVILQTNALRL</sequence>
<protein>
    <recommendedName>
        <fullName evidence="9">PARP</fullName>
    </recommendedName>
</protein>
<keyword evidence="4" id="KW-0539">Nucleus</keyword>
<dbReference type="AlphaFoldDB" id="A0AAV6WCD6"/>